<dbReference type="Proteomes" id="UP001156102">
    <property type="component" value="Unassembled WGS sequence"/>
</dbReference>
<feature type="domain" description="PAC" evidence="12">
    <location>
        <begin position="309"/>
        <end position="363"/>
    </location>
</feature>
<evidence type="ECO:0000259" key="10">
    <source>
        <dbReference type="PROSITE" id="PS50109"/>
    </source>
</evidence>
<dbReference type="GO" id="GO:0000155">
    <property type="term" value="F:phosphorelay sensor kinase activity"/>
    <property type="evidence" value="ECO:0007669"/>
    <property type="project" value="InterPro"/>
</dbReference>
<dbReference type="AlphaFoldDB" id="A0AA41X8T5"/>
<dbReference type="InterPro" id="IPR001610">
    <property type="entry name" value="PAC"/>
</dbReference>
<evidence type="ECO:0000313" key="13">
    <source>
        <dbReference type="EMBL" id="MCP8968990.1"/>
    </source>
</evidence>
<evidence type="ECO:0000256" key="2">
    <source>
        <dbReference type="ARBA" id="ARBA00012438"/>
    </source>
</evidence>
<feature type="domain" description="PAC" evidence="12">
    <location>
        <begin position="439"/>
        <end position="491"/>
    </location>
</feature>
<dbReference type="InterPro" id="IPR013767">
    <property type="entry name" value="PAS_fold"/>
</dbReference>
<proteinExistence type="predicted"/>
<keyword evidence="7" id="KW-0067">ATP-binding</keyword>
<evidence type="ECO:0000256" key="3">
    <source>
        <dbReference type="ARBA" id="ARBA00022553"/>
    </source>
</evidence>
<evidence type="ECO:0000313" key="14">
    <source>
        <dbReference type="Proteomes" id="UP001156102"/>
    </source>
</evidence>
<dbReference type="InterPro" id="IPR003594">
    <property type="entry name" value="HATPase_dom"/>
</dbReference>
<keyword evidence="3" id="KW-0597">Phosphoprotein</keyword>
<dbReference type="Pfam" id="PF02518">
    <property type="entry name" value="HATPase_c"/>
    <property type="match status" value="1"/>
</dbReference>
<dbReference type="InterPro" id="IPR036890">
    <property type="entry name" value="HATPase_C_sf"/>
</dbReference>
<feature type="domain" description="Histidine kinase" evidence="10">
    <location>
        <begin position="504"/>
        <end position="709"/>
    </location>
</feature>
<dbReference type="RefSeq" id="WP_254758894.1">
    <property type="nucleotide sequence ID" value="NZ_JANCLT010000004.1"/>
</dbReference>
<keyword evidence="14" id="KW-1185">Reference proteome</keyword>
<dbReference type="InterPro" id="IPR035965">
    <property type="entry name" value="PAS-like_dom_sf"/>
</dbReference>
<dbReference type="PANTHER" id="PTHR43304:SF1">
    <property type="entry name" value="PAC DOMAIN-CONTAINING PROTEIN"/>
    <property type="match status" value="1"/>
</dbReference>
<dbReference type="EC" id="2.7.13.3" evidence="2"/>
<dbReference type="CDD" id="cd00082">
    <property type="entry name" value="HisKA"/>
    <property type="match status" value="1"/>
</dbReference>
<evidence type="ECO:0000256" key="8">
    <source>
        <dbReference type="ARBA" id="ARBA00022969"/>
    </source>
</evidence>
<dbReference type="Gene3D" id="3.30.450.20">
    <property type="entry name" value="PAS domain"/>
    <property type="match status" value="4"/>
</dbReference>
<keyword evidence="4" id="KW-0808">Transferase</keyword>
<feature type="domain" description="PAS" evidence="11">
    <location>
        <begin position="10"/>
        <end position="55"/>
    </location>
</feature>
<name>A0AA41X8T5_9BACI</name>
<dbReference type="SMART" id="SM00387">
    <property type="entry name" value="HATPase_c"/>
    <property type="match status" value="1"/>
</dbReference>
<dbReference type="Gene3D" id="3.30.565.10">
    <property type="entry name" value="Histidine kinase-like ATPase, C-terminal domain"/>
    <property type="match status" value="1"/>
</dbReference>
<comment type="caution">
    <text evidence="13">The sequence shown here is derived from an EMBL/GenBank/DDBJ whole genome shotgun (WGS) entry which is preliminary data.</text>
</comment>
<dbReference type="InterPro" id="IPR036097">
    <property type="entry name" value="HisK_dim/P_sf"/>
</dbReference>
<dbReference type="PROSITE" id="PS50112">
    <property type="entry name" value="PAS"/>
    <property type="match status" value="4"/>
</dbReference>
<keyword evidence="5" id="KW-0547">Nucleotide-binding</keyword>
<feature type="domain" description="PAS" evidence="11">
    <location>
        <begin position="239"/>
        <end position="286"/>
    </location>
</feature>
<evidence type="ECO:0000256" key="9">
    <source>
        <dbReference type="ARBA" id="ARBA00023012"/>
    </source>
</evidence>
<dbReference type="PROSITE" id="PS50109">
    <property type="entry name" value="HIS_KIN"/>
    <property type="match status" value="1"/>
</dbReference>
<evidence type="ECO:0000256" key="7">
    <source>
        <dbReference type="ARBA" id="ARBA00022840"/>
    </source>
</evidence>
<dbReference type="Pfam" id="PF08448">
    <property type="entry name" value="PAS_4"/>
    <property type="match status" value="2"/>
</dbReference>
<keyword evidence="9" id="KW-0902">Two-component regulatory system</keyword>
<evidence type="ECO:0000256" key="4">
    <source>
        <dbReference type="ARBA" id="ARBA00022679"/>
    </source>
</evidence>
<dbReference type="FunFam" id="1.10.287.130:FF:000040">
    <property type="entry name" value="PAS domain-containing sensor histidine kinase"/>
    <property type="match status" value="1"/>
</dbReference>
<dbReference type="Gene3D" id="1.10.287.130">
    <property type="match status" value="1"/>
</dbReference>
<dbReference type="SUPFAM" id="SSF55785">
    <property type="entry name" value="PYP-like sensor domain (PAS domain)"/>
    <property type="match status" value="4"/>
</dbReference>
<dbReference type="SUPFAM" id="SSF47384">
    <property type="entry name" value="Homodimeric domain of signal transducing histidine kinase"/>
    <property type="match status" value="1"/>
</dbReference>
<dbReference type="NCBIfam" id="TIGR00229">
    <property type="entry name" value="sensory_box"/>
    <property type="match status" value="3"/>
</dbReference>
<dbReference type="PROSITE" id="PS50113">
    <property type="entry name" value="PAC"/>
    <property type="match status" value="3"/>
</dbReference>
<reference evidence="13" key="1">
    <citation type="submission" date="2022-07" db="EMBL/GenBank/DDBJ databases">
        <authorList>
            <person name="Li W.-J."/>
            <person name="Deng Q.-Q."/>
        </authorList>
    </citation>
    <scope>NUCLEOTIDE SEQUENCE</scope>
    <source>
        <strain evidence="13">SYSU M60031</strain>
    </source>
</reference>
<protein>
    <recommendedName>
        <fullName evidence="2">histidine kinase</fullName>
        <ecNumber evidence="2">2.7.13.3</ecNumber>
    </recommendedName>
</protein>
<evidence type="ECO:0000259" key="12">
    <source>
        <dbReference type="PROSITE" id="PS50113"/>
    </source>
</evidence>
<dbReference type="InterPro" id="IPR005467">
    <property type="entry name" value="His_kinase_dom"/>
</dbReference>
<feature type="domain" description="PAC" evidence="12">
    <location>
        <begin position="187"/>
        <end position="238"/>
    </location>
</feature>
<dbReference type="SMART" id="SM00086">
    <property type="entry name" value="PAC"/>
    <property type="match status" value="3"/>
</dbReference>
<dbReference type="InterPro" id="IPR052162">
    <property type="entry name" value="Sensor_kinase/Photoreceptor"/>
</dbReference>
<feature type="domain" description="PAS" evidence="11">
    <location>
        <begin position="364"/>
        <end position="436"/>
    </location>
</feature>
<dbReference type="InterPro" id="IPR003661">
    <property type="entry name" value="HisK_dim/P_dom"/>
</dbReference>
<dbReference type="Pfam" id="PF00989">
    <property type="entry name" value="PAS"/>
    <property type="match status" value="2"/>
</dbReference>
<dbReference type="EMBL" id="JANCLT010000004">
    <property type="protein sequence ID" value="MCP8968990.1"/>
    <property type="molecule type" value="Genomic_DNA"/>
</dbReference>
<dbReference type="SUPFAM" id="SSF55874">
    <property type="entry name" value="ATPase domain of HSP90 chaperone/DNA topoisomerase II/histidine kinase"/>
    <property type="match status" value="1"/>
</dbReference>
<dbReference type="CDD" id="cd00130">
    <property type="entry name" value="PAS"/>
    <property type="match status" value="4"/>
</dbReference>
<gene>
    <name evidence="13" type="ORF">NK662_10620</name>
</gene>
<keyword evidence="8" id="KW-0749">Sporulation</keyword>
<dbReference type="InterPro" id="IPR013656">
    <property type="entry name" value="PAS_4"/>
</dbReference>
<dbReference type="PRINTS" id="PR00344">
    <property type="entry name" value="BCTRLSENSOR"/>
</dbReference>
<dbReference type="InterPro" id="IPR000700">
    <property type="entry name" value="PAS-assoc_C"/>
</dbReference>
<dbReference type="PANTHER" id="PTHR43304">
    <property type="entry name" value="PHYTOCHROME-LIKE PROTEIN CPH1"/>
    <property type="match status" value="1"/>
</dbReference>
<dbReference type="SMART" id="SM00091">
    <property type="entry name" value="PAS"/>
    <property type="match status" value="4"/>
</dbReference>
<keyword evidence="6" id="KW-0418">Kinase</keyword>
<feature type="domain" description="PAS" evidence="11">
    <location>
        <begin position="115"/>
        <end position="185"/>
    </location>
</feature>
<dbReference type="GO" id="GO:0030435">
    <property type="term" value="P:sporulation resulting in formation of a cellular spore"/>
    <property type="evidence" value="ECO:0007669"/>
    <property type="project" value="UniProtKB-KW"/>
</dbReference>
<accession>A0AA41X8T5</accession>
<dbReference type="GO" id="GO:0005524">
    <property type="term" value="F:ATP binding"/>
    <property type="evidence" value="ECO:0007669"/>
    <property type="project" value="UniProtKB-KW"/>
</dbReference>
<dbReference type="SMART" id="SM00388">
    <property type="entry name" value="HisKA"/>
    <property type="match status" value="1"/>
</dbReference>
<organism evidence="13 14">
    <name type="scientific">Ectobacillus ponti</name>
    <dbReference type="NCBI Taxonomy" id="2961894"/>
    <lineage>
        <taxon>Bacteria</taxon>
        <taxon>Bacillati</taxon>
        <taxon>Bacillota</taxon>
        <taxon>Bacilli</taxon>
        <taxon>Bacillales</taxon>
        <taxon>Bacillaceae</taxon>
        <taxon>Ectobacillus</taxon>
    </lineage>
</organism>
<dbReference type="InterPro" id="IPR000014">
    <property type="entry name" value="PAS"/>
</dbReference>
<sequence length="710" mass="80243">MKTPAVDAHEMLDRIQDAFLALDCQGNCTYINAEASRLLSRSREEWMGRHIREMFPEASFHECYKAAMEKQQPGVYSGFFPPLQAWLYIRMHPSPDGLSIYFWDVTKEQAAMSEREGHYQSLFIHNPDAICCFDLHGNYMNANTAMEQLLGYSREELQQLSFIRLVSQGDVEKAKRHYRLAAGGTTQRYEMRVIHKDGSLVHADMINIPILVNGKVAGVYGIAKNITDRKLAEQELRKTKESLQSLVRNNADAIWIMDMEEQVVEVNETFEAMYQWSAAEVIGKELPTIPDSAKETEGEMRRRVKAGGRIVDLETIRQRRDGSLLNISATLSPILNEAGTVIGITGICRDITPRKRAEASLKARTQQLESFIENNADAILVLDLQGTILQVNPAFERIFGWRKEEMVGIHLHKLPTIPPEQEEEMKDLEASVREGHLLSGVETRRMRKDGTLLDVILTLSPIQDEKGDIDGWSASIRDITEWKKSQLLLQNTEKLSVAGQLAAGIAHEIRNPITAIKGFIQLIRSGLGEREEYFDIMVSEIERIEQILSELLLLAKPQAAKFERKDIKVLLAQVITLLDTQAILNNVEIVTQFQPGFTYISCDENQLKQVFINYIKNAIEAMPRGGRLVIQVKRLGPDQISICFIDQGVGMSEEVLAKLGQPFYTTKENGTGLGFMISKKIIENHSGEVHITSKHQHGTTIEVQLPLHQE</sequence>
<dbReference type="InterPro" id="IPR004358">
    <property type="entry name" value="Sig_transdc_His_kin-like_C"/>
</dbReference>
<dbReference type="GO" id="GO:0006355">
    <property type="term" value="P:regulation of DNA-templated transcription"/>
    <property type="evidence" value="ECO:0007669"/>
    <property type="project" value="InterPro"/>
</dbReference>
<evidence type="ECO:0000256" key="5">
    <source>
        <dbReference type="ARBA" id="ARBA00022741"/>
    </source>
</evidence>
<evidence type="ECO:0000259" key="11">
    <source>
        <dbReference type="PROSITE" id="PS50112"/>
    </source>
</evidence>
<evidence type="ECO:0000256" key="6">
    <source>
        <dbReference type="ARBA" id="ARBA00022777"/>
    </source>
</evidence>
<evidence type="ECO:0000256" key="1">
    <source>
        <dbReference type="ARBA" id="ARBA00000085"/>
    </source>
</evidence>
<dbReference type="Pfam" id="PF00512">
    <property type="entry name" value="HisKA"/>
    <property type="match status" value="1"/>
</dbReference>
<comment type="catalytic activity">
    <reaction evidence="1">
        <text>ATP + protein L-histidine = ADP + protein N-phospho-L-histidine.</text>
        <dbReference type="EC" id="2.7.13.3"/>
    </reaction>
</comment>